<organism evidence="1">
    <name type="scientific">Micrurus lemniscatus lemniscatus</name>
    <dbReference type="NCBI Taxonomy" id="129467"/>
    <lineage>
        <taxon>Eukaryota</taxon>
        <taxon>Metazoa</taxon>
        <taxon>Chordata</taxon>
        <taxon>Craniata</taxon>
        <taxon>Vertebrata</taxon>
        <taxon>Euteleostomi</taxon>
        <taxon>Lepidosauria</taxon>
        <taxon>Squamata</taxon>
        <taxon>Bifurcata</taxon>
        <taxon>Unidentata</taxon>
        <taxon>Episquamata</taxon>
        <taxon>Toxicofera</taxon>
        <taxon>Serpentes</taxon>
        <taxon>Colubroidea</taxon>
        <taxon>Elapidae</taxon>
        <taxon>Elapinae</taxon>
        <taxon>Micrurus</taxon>
    </lineage>
</organism>
<accession>A0A2D4H9Z7</accession>
<evidence type="ECO:0000313" key="1">
    <source>
        <dbReference type="EMBL" id="LAA68726.1"/>
    </source>
</evidence>
<name>A0A2D4H9Z7_MICLE</name>
<dbReference type="EMBL" id="IACK01002649">
    <property type="protein sequence ID" value="LAA68726.1"/>
    <property type="molecule type" value="Transcribed_RNA"/>
</dbReference>
<protein>
    <submittedName>
        <fullName evidence="1">Uncharacterized protein</fullName>
    </submittedName>
</protein>
<reference evidence="1" key="2">
    <citation type="submission" date="2017-11" db="EMBL/GenBank/DDBJ databases">
        <title>Coralsnake Venomics: Analyses of Venom Gland Transcriptomes and Proteomes of Six Brazilian Taxa.</title>
        <authorList>
            <person name="Aird S.D."/>
            <person name="Jorge da Silva N."/>
            <person name="Qiu L."/>
            <person name="Villar-Briones A."/>
            <person name="Aparecida-Saddi V."/>
            <person name="Campos-Telles M.P."/>
            <person name="Grau M."/>
            <person name="Mikheyev A.S."/>
        </authorList>
    </citation>
    <scope>NUCLEOTIDE SEQUENCE</scope>
    <source>
        <tissue evidence="1">Venom_gland</tissue>
    </source>
</reference>
<sequence length="106" mass="12354">MAVVSKRHIKEGNRKLILVTQEQSQYINVIKAKTEKTCQLCKEQEAGYVDVRRLYYLKDAVKCLIYWNLGKNYILLATQSQCGRKEQKGLTYTYKPITIYSTISQL</sequence>
<proteinExistence type="predicted"/>
<reference evidence="1" key="1">
    <citation type="submission" date="2017-07" db="EMBL/GenBank/DDBJ databases">
        <authorList>
            <person name="Mikheyev A."/>
            <person name="Grau M."/>
        </authorList>
    </citation>
    <scope>NUCLEOTIDE SEQUENCE</scope>
    <source>
        <tissue evidence="1">Venom_gland</tissue>
    </source>
</reference>
<dbReference type="AlphaFoldDB" id="A0A2D4H9Z7"/>